<sequence>MLELSRFRLNAGLLGVKLPGAAIRTGDIDLAQDYGISVALNESITAPLIDVLKSVDAEFRPVPSLAAPNVDTAYTRPGGFRVDVLTTNRGANRDAPVNLPSLKSDAAAFRFLDYLLRETIEVAALSRYGTLVNVPAPERYAVHKLIVSTMRKDSGESAAKADKDIAQSGMLIDTLILKRRSADLHDAIVEAAARGPNWRKRLKTGAERLGNEHKDKFVEMLSTAYPGNAKTD</sequence>
<dbReference type="EMBL" id="BMGZ01000001">
    <property type="protein sequence ID" value="GGH94705.1"/>
    <property type="molecule type" value="Genomic_DNA"/>
</dbReference>
<feature type="domain" description="Nucleotidyltransferase-like" evidence="1">
    <location>
        <begin position="7"/>
        <end position="191"/>
    </location>
</feature>
<accession>A0A8J3EQF8</accession>
<protein>
    <recommendedName>
        <fullName evidence="1">Nucleotidyltransferase-like domain-containing protein</fullName>
    </recommendedName>
</protein>
<dbReference type="InterPro" id="IPR058575">
    <property type="entry name" value="NTP_transf_8_dom"/>
</dbReference>
<comment type="caution">
    <text evidence="2">The sequence shown here is derived from an EMBL/GenBank/DDBJ whole genome shotgun (WGS) entry which is preliminary data.</text>
</comment>
<reference evidence="2" key="2">
    <citation type="submission" date="2020-09" db="EMBL/GenBank/DDBJ databases">
        <authorList>
            <person name="Sun Q."/>
            <person name="Zhou Y."/>
        </authorList>
    </citation>
    <scope>NUCLEOTIDE SEQUENCE</scope>
    <source>
        <strain evidence="2">CGMCC 1.14984</strain>
    </source>
</reference>
<dbReference type="Proteomes" id="UP000621856">
    <property type="component" value="Unassembled WGS sequence"/>
</dbReference>
<proteinExistence type="predicted"/>
<evidence type="ECO:0000313" key="3">
    <source>
        <dbReference type="Proteomes" id="UP000621856"/>
    </source>
</evidence>
<evidence type="ECO:0000313" key="2">
    <source>
        <dbReference type="EMBL" id="GGH94705.1"/>
    </source>
</evidence>
<reference evidence="2" key="1">
    <citation type="journal article" date="2014" name="Int. J. Syst. Evol. Microbiol.">
        <title>Complete genome sequence of Corynebacterium casei LMG S-19264T (=DSM 44701T), isolated from a smear-ripened cheese.</title>
        <authorList>
            <consortium name="US DOE Joint Genome Institute (JGI-PGF)"/>
            <person name="Walter F."/>
            <person name="Albersmeier A."/>
            <person name="Kalinowski J."/>
            <person name="Ruckert C."/>
        </authorList>
    </citation>
    <scope>NUCLEOTIDE SEQUENCE</scope>
    <source>
        <strain evidence="2">CGMCC 1.14984</strain>
    </source>
</reference>
<organism evidence="2 3">
    <name type="scientific">Aquisalinus luteolus</name>
    <dbReference type="NCBI Taxonomy" id="1566827"/>
    <lineage>
        <taxon>Bacteria</taxon>
        <taxon>Pseudomonadati</taxon>
        <taxon>Pseudomonadota</taxon>
        <taxon>Alphaproteobacteria</taxon>
        <taxon>Parvularculales</taxon>
        <taxon>Parvularculaceae</taxon>
        <taxon>Aquisalinus</taxon>
    </lineage>
</organism>
<evidence type="ECO:0000259" key="1">
    <source>
        <dbReference type="Pfam" id="PF12281"/>
    </source>
</evidence>
<name>A0A8J3EQF8_9PROT</name>
<gene>
    <name evidence="2" type="ORF">GCM10011355_09520</name>
</gene>
<dbReference type="AlphaFoldDB" id="A0A8J3EQF8"/>
<dbReference type="Pfam" id="PF12281">
    <property type="entry name" value="NTP_transf_8"/>
    <property type="match status" value="1"/>
</dbReference>